<gene>
    <name evidence="2" type="ORF">HYX28_05095</name>
</gene>
<dbReference type="GO" id="GO:0005829">
    <property type="term" value="C:cytosol"/>
    <property type="evidence" value="ECO:0007669"/>
    <property type="project" value="TreeGrafter"/>
</dbReference>
<dbReference type="Pfam" id="PF01042">
    <property type="entry name" value="Ribonuc_L-PSP"/>
    <property type="match status" value="1"/>
</dbReference>
<dbReference type="Proteomes" id="UP000779809">
    <property type="component" value="Unassembled WGS sequence"/>
</dbReference>
<dbReference type="PANTHER" id="PTHR11803">
    <property type="entry name" value="2-IMINOBUTANOATE/2-IMINOPROPANOATE DEAMINASE RIDA"/>
    <property type="match status" value="1"/>
</dbReference>
<dbReference type="PANTHER" id="PTHR11803:SF39">
    <property type="entry name" value="2-IMINOBUTANOATE_2-IMINOPROPANOATE DEAMINASE"/>
    <property type="match status" value="1"/>
</dbReference>
<sequence>MKLFALICLLAFAAVTVPRSQAQDAGDKPHRYVNIPQHFADLPFSDAVLADDTLYVSGRIGLDLKTRKVPDNLDDEVRMLMDSIKSVVEQAGMTMDDVVNVTIYCPDLTLYDRFNAVYRTYFKAGHYPARAFIGSGPLLFGGHFEMTTIAIRQPKTSPQAAKPAGKRK</sequence>
<evidence type="ECO:0000313" key="2">
    <source>
        <dbReference type="EMBL" id="MBI2678136.1"/>
    </source>
</evidence>
<dbReference type="AlphaFoldDB" id="A0A932A8R1"/>
<dbReference type="Gene3D" id="3.30.1330.40">
    <property type="entry name" value="RutC-like"/>
    <property type="match status" value="1"/>
</dbReference>
<evidence type="ECO:0000256" key="1">
    <source>
        <dbReference type="SAM" id="SignalP"/>
    </source>
</evidence>
<feature type="chain" id="PRO_5036858812" evidence="1">
    <location>
        <begin position="23"/>
        <end position="168"/>
    </location>
</feature>
<comment type="caution">
    <text evidence="2">The sequence shown here is derived from an EMBL/GenBank/DDBJ whole genome shotgun (WGS) entry which is preliminary data.</text>
</comment>
<dbReference type="InterPro" id="IPR006175">
    <property type="entry name" value="YjgF/YER057c/UK114"/>
</dbReference>
<reference evidence="2" key="1">
    <citation type="submission" date="2020-07" db="EMBL/GenBank/DDBJ databases">
        <title>Huge and variable diversity of episymbiotic CPR bacteria and DPANN archaea in groundwater ecosystems.</title>
        <authorList>
            <person name="He C.Y."/>
            <person name="Keren R."/>
            <person name="Whittaker M."/>
            <person name="Farag I.F."/>
            <person name="Doudna J."/>
            <person name="Cate J.H.D."/>
            <person name="Banfield J.F."/>
        </authorList>
    </citation>
    <scope>NUCLEOTIDE SEQUENCE</scope>
    <source>
        <strain evidence="2">NC_groundwater_580_Pr5_B-0.1um_64_19</strain>
    </source>
</reference>
<protein>
    <submittedName>
        <fullName evidence="2">RidA family protein</fullName>
    </submittedName>
</protein>
<name>A0A932A8R1_9BACT</name>
<accession>A0A932A8R1</accession>
<dbReference type="GO" id="GO:0019239">
    <property type="term" value="F:deaminase activity"/>
    <property type="evidence" value="ECO:0007669"/>
    <property type="project" value="TreeGrafter"/>
</dbReference>
<dbReference type="InterPro" id="IPR035959">
    <property type="entry name" value="RutC-like_sf"/>
</dbReference>
<evidence type="ECO:0000313" key="3">
    <source>
        <dbReference type="Proteomes" id="UP000779809"/>
    </source>
</evidence>
<keyword evidence="1" id="KW-0732">Signal</keyword>
<organism evidence="2 3">
    <name type="scientific">Candidatus Korobacter versatilis</name>
    <dbReference type="NCBI Taxonomy" id="658062"/>
    <lineage>
        <taxon>Bacteria</taxon>
        <taxon>Pseudomonadati</taxon>
        <taxon>Acidobacteriota</taxon>
        <taxon>Terriglobia</taxon>
        <taxon>Terriglobales</taxon>
        <taxon>Candidatus Korobacteraceae</taxon>
        <taxon>Candidatus Korobacter</taxon>
    </lineage>
</organism>
<dbReference type="CDD" id="cd00448">
    <property type="entry name" value="YjgF_YER057c_UK114_family"/>
    <property type="match status" value="1"/>
</dbReference>
<feature type="signal peptide" evidence="1">
    <location>
        <begin position="1"/>
        <end position="22"/>
    </location>
</feature>
<dbReference type="SUPFAM" id="SSF55298">
    <property type="entry name" value="YjgF-like"/>
    <property type="match status" value="1"/>
</dbReference>
<dbReference type="EMBL" id="JACPNR010000006">
    <property type="protein sequence ID" value="MBI2678136.1"/>
    <property type="molecule type" value="Genomic_DNA"/>
</dbReference>
<proteinExistence type="predicted"/>